<dbReference type="InterPro" id="IPR002072">
    <property type="entry name" value="Nerve_growth_factor-rel"/>
</dbReference>
<dbReference type="InterPro" id="IPR029034">
    <property type="entry name" value="Cystine-knot_cytokine"/>
</dbReference>
<keyword evidence="2" id="KW-0339">Growth factor</keyword>
<dbReference type="HOGENOM" id="CLU_2765108_0_0_1"/>
<protein>
    <submittedName>
        <fullName evidence="4 5">Venom nerve growth factor, putative</fullName>
    </submittedName>
</protein>
<dbReference type="SUPFAM" id="SSF57501">
    <property type="entry name" value="Cystine-knot cytokines"/>
    <property type="match status" value="1"/>
</dbReference>
<dbReference type="STRING" id="6945.B7P9R7"/>
<dbReference type="PANTHER" id="PTHR11589:SF11">
    <property type="entry name" value="PREPRO-NEUROTROPHIN"/>
    <property type="match status" value="1"/>
</dbReference>
<dbReference type="VEuPathDB" id="VectorBase:ISCW002058"/>
<reference evidence="4 6" key="1">
    <citation type="submission" date="2008-03" db="EMBL/GenBank/DDBJ databases">
        <title>Annotation of Ixodes scapularis.</title>
        <authorList>
            <consortium name="Ixodes scapularis Genome Project Consortium"/>
            <person name="Caler E."/>
            <person name="Hannick L.I."/>
            <person name="Bidwell S."/>
            <person name="Joardar V."/>
            <person name="Thiagarajan M."/>
            <person name="Amedeo P."/>
            <person name="Galinsky K.J."/>
            <person name="Schobel S."/>
            <person name="Inman J."/>
            <person name="Hostetler J."/>
            <person name="Miller J."/>
            <person name="Hammond M."/>
            <person name="Megy K."/>
            <person name="Lawson D."/>
            <person name="Kodira C."/>
            <person name="Sutton G."/>
            <person name="Meyer J."/>
            <person name="Hill C.A."/>
            <person name="Birren B."/>
            <person name="Nene V."/>
            <person name="Collins F."/>
            <person name="Alarcon-Chaidez F."/>
            <person name="Wikel S."/>
            <person name="Strausberg R."/>
        </authorList>
    </citation>
    <scope>NUCLEOTIDE SEQUENCE [LARGE SCALE GENOMIC DNA]</scope>
    <source>
        <strain evidence="6">Wikel</strain>
        <strain evidence="4">Wikel colony</strain>
    </source>
</reference>
<gene>
    <name evidence="4" type="ORF">IscW_ISCW002058</name>
</gene>
<reference evidence="5" key="2">
    <citation type="submission" date="2020-05" db="UniProtKB">
        <authorList>
            <consortium name="EnsemblMetazoa"/>
        </authorList>
    </citation>
    <scope>IDENTIFICATION</scope>
    <source>
        <strain evidence="5">wikel</strain>
    </source>
</reference>
<dbReference type="Proteomes" id="UP000001555">
    <property type="component" value="Unassembled WGS sequence"/>
</dbReference>
<evidence type="ECO:0000259" key="3">
    <source>
        <dbReference type="SMART" id="SM00140"/>
    </source>
</evidence>
<organism>
    <name type="scientific">Ixodes scapularis</name>
    <name type="common">Black-legged tick</name>
    <name type="synonym">Deer tick</name>
    <dbReference type="NCBI Taxonomy" id="6945"/>
    <lineage>
        <taxon>Eukaryota</taxon>
        <taxon>Metazoa</taxon>
        <taxon>Ecdysozoa</taxon>
        <taxon>Arthropoda</taxon>
        <taxon>Chelicerata</taxon>
        <taxon>Arachnida</taxon>
        <taxon>Acari</taxon>
        <taxon>Parasitiformes</taxon>
        <taxon>Ixodida</taxon>
        <taxon>Ixodoidea</taxon>
        <taxon>Ixodidae</taxon>
        <taxon>Ixodinae</taxon>
        <taxon>Ixodes</taxon>
    </lineage>
</organism>
<dbReference type="EnsemblMetazoa" id="ISCW002058-RA">
    <property type="protein sequence ID" value="ISCW002058-PA"/>
    <property type="gene ID" value="ISCW002058"/>
</dbReference>
<proteinExistence type="inferred from homology"/>
<accession>B7P9R7</accession>
<evidence type="ECO:0000256" key="2">
    <source>
        <dbReference type="ARBA" id="ARBA00023030"/>
    </source>
</evidence>
<dbReference type="Pfam" id="PF00243">
    <property type="entry name" value="NGF"/>
    <property type="match status" value="1"/>
</dbReference>
<name>B7P9R7_IXOSC</name>
<sequence length="70" mass="7839">AVHAVMAQDVCSSHSDWVTRREARDIHGHVVEVLDVIPFNGTFVRQYFYETFCSPPNSAQQQNMADGNSA</sequence>
<dbReference type="PROSITE" id="PS50270">
    <property type="entry name" value="NGF_2"/>
    <property type="match status" value="1"/>
</dbReference>
<dbReference type="InterPro" id="IPR020408">
    <property type="entry name" value="Nerve_growth_factor-like"/>
</dbReference>
<dbReference type="PaxDb" id="6945-B7P9R7"/>
<comment type="similarity">
    <text evidence="1">Belongs to the NGF-beta family.</text>
</comment>
<dbReference type="AlphaFoldDB" id="B7P9R7"/>
<dbReference type="SMART" id="SM00140">
    <property type="entry name" value="NGF"/>
    <property type="match status" value="1"/>
</dbReference>
<dbReference type="GO" id="GO:0008083">
    <property type="term" value="F:growth factor activity"/>
    <property type="evidence" value="ECO:0007669"/>
    <property type="project" value="UniProtKB-KW"/>
</dbReference>
<dbReference type="Gene3D" id="2.10.90.10">
    <property type="entry name" value="Cystine-knot cytokines"/>
    <property type="match status" value="1"/>
</dbReference>
<dbReference type="PANTHER" id="PTHR11589">
    <property type="entry name" value="NERVE GROWTH FACTOR NGF -RELATED"/>
    <property type="match status" value="1"/>
</dbReference>
<dbReference type="VEuPathDB" id="VectorBase:ISCI002058"/>
<evidence type="ECO:0000313" key="4">
    <source>
        <dbReference type="EMBL" id="EEC03339.1"/>
    </source>
</evidence>
<feature type="domain" description="Nerve growth factor-related" evidence="3">
    <location>
        <begin position="10"/>
        <end position="70"/>
    </location>
</feature>
<evidence type="ECO:0000256" key="1">
    <source>
        <dbReference type="ARBA" id="ARBA00010783"/>
    </source>
</evidence>
<evidence type="ECO:0000313" key="6">
    <source>
        <dbReference type="Proteomes" id="UP000001555"/>
    </source>
</evidence>
<keyword evidence="6" id="KW-1185">Reference proteome</keyword>
<evidence type="ECO:0000313" key="5">
    <source>
        <dbReference type="EnsemblMetazoa" id="ISCW002058-PA"/>
    </source>
</evidence>
<feature type="non-terminal residue" evidence="4">
    <location>
        <position position="70"/>
    </location>
</feature>
<dbReference type="EMBL" id="ABJB010174237">
    <property type="status" value="NOT_ANNOTATED_CDS"/>
    <property type="molecule type" value="Genomic_DNA"/>
</dbReference>
<feature type="non-terminal residue" evidence="4">
    <location>
        <position position="1"/>
    </location>
</feature>
<dbReference type="EMBL" id="DS666553">
    <property type="protein sequence ID" value="EEC03339.1"/>
    <property type="molecule type" value="Genomic_DNA"/>
</dbReference>